<feature type="binding site" evidence="9">
    <location>
        <position position="181"/>
    </location>
    <ligand>
        <name>ATP</name>
        <dbReference type="ChEBI" id="CHEBI:30616"/>
    </ligand>
</feature>
<evidence type="ECO:0000256" key="4">
    <source>
        <dbReference type="ARBA" id="ARBA00022777"/>
    </source>
</evidence>
<feature type="binding site" evidence="9">
    <location>
        <position position="245"/>
    </location>
    <ligand>
        <name>substrate</name>
    </ligand>
</feature>
<dbReference type="EC" id="2.7.1.15" evidence="9"/>
<feature type="binding site" evidence="9">
    <location>
        <position position="275"/>
    </location>
    <ligand>
        <name>K(+)</name>
        <dbReference type="ChEBI" id="CHEBI:29103"/>
    </ligand>
</feature>
<sequence length="300" mass="31813">MKILCYGSLNVDHVYGVDHFVRGGETIPSLSRELFCGGKGLNQSVALARAGGEVYHAGKVGADGGMLLDRLRQNGVNVDHVSVSADLPTGHAVIQVDAKGQNCIIVCAGANGSITEQEMDEVLSHFGQGDILLLQNEINGIGTLMRKAYGRGMQIALNPSPIDRKLASLEELRYVTWFILNEVEGCELTGQREGAEICSALLQKYPRARVVLTLGKKGCLYRDGEKTAAHGIYDVPVVDTTAAGDTFTGYFLAGVTDGLPVERILELASKASSLAVSRRGAADSIPARAEVEACALALLG</sequence>
<dbReference type="PANTHER" id="PTHR10584">
    <property type="entry name" value="SUGAR KINASE"/>
    <property type="match status" value="1"/>
</dbReference>
<feature type="binding site" evidence="9">
    <location>
        <position position="137"/>
    </location>
    <ligand>
        <name>substrate</name>
    </ligand>
</feature>
<comment type="similarity">
    <text evidence="9">Belongs to the carbohydrate kinase PfkB family. Ribokinase subfamily.</text>
</comment>
<keyword evidence="12" id="KW-1185">Reference proteome</keyword>
<dbReference type="PANTHER" id="PTHR10584:SF166">
    <property type="entry name" value="RIBOKINASE"/>
    <property type="match status" value="1"/>
</dbReference>
<evidence type="ECO:0000256" key="6">
    <source>
        <dbReference type="ARBA" id="ARBA00022842"/>
    </source>
</evidence>
<feature type="binding site" evidence="9">
    <location>
        <position position="278"/>
    </location>
    <ligand>
        <name>K(+)</name>
        <dbReference type="ChEBI" id="CHEBI:29103"/>
    </ligand>
</feature>
<keyword evidence="4 9" id="KW-0418">Kinase</keyword>
<keyword evidence="7 9" id="KW-0630">Potassium</keyword>
<dbReference type="Proteomes" id="UP000659630">
    <property type="component" value="Unassembled WGS sequence"/>
</dbReference>
<evidence type="ECO:0000256" key="8">
    <source>
        <dbReference type="ARBA" id="ARBA00023277"/>
    </source>
</evidence>
<evidence type="ECO:0000256" key="5">
    <source>
        <dbReference type="ARBA" id="ARBA00022840"/>
    </source>
</evidence>
<feature type="binding site" evidence="9">
    <location>
        <position position="239"/>
    </location>
    <ligand>
        <name>K(+)</name>
        <dbReference type="ChEBI" id="CHEBI:29103"/>
    </ligand>
</feature>
<dbReference type="GO" id="GO:0005737">
    <property type="term" value="C:cytoplasm"/>
    <property type="evidence" value="ECO:0007669"/>
    <property type="project" value="UniProtKB-SubCell"/>
</dbReference>
<dbReference type="GO" id="GO:0046872">
    <property type="term" value="F:metal ion binding"/>
    <property type="evidence" value="ECO:0007669"/>
    <property type="project" value="UniProtKB-KW"/>
</dbReference>
<evidence type="ECO:0000256" key="3">
    <source>
        <dbReference type="ARBA" id="ARBA00022741"/>
    </source>
</evidence>
<dbReference type="InterPro" id="IPR029056">
    <property type="entry name" value="Ribokinase-like"/>
</dbReference>
<name>A0A923L242_9FIRM</name>
<feature type="active site" description="Proton acceptor" evidence="9">
    <location>
        <position position="245"/>
    </location>
</feature>
<evidence type="ECO:0000313" key="12">
    <source>
        <dbReference type="Proteomes" id="UP000659630"/>
    </source>
</evidence>
<comment type="subcellular location">
    <subcellularLocation>
        <location evidence="9">Cytoplasm</location>
    </subcellularLocation>
</comment>
<dbReference type="GO" id="GO:0004747">
    <property type="term" value="F:ribokinase activity"/>
    <property type="evidence" value="ECO:0007669"/>
    <property type="project" value="UniProtKB-UniRule"/>
</dbReference>
<comment type="pathway">
    <text evidence="9">Carbohydrate metabolism; D-ribose degradation; D-ribose 5-phosphate from beta-D-ribopyranose: step 2/2.</text>
</comment>
<feature type="binding site" evidence="9">
    <location>
        <begin position="38"/>
        <end position="42"/>
    </location>
    <ligand>
        <name>substrate</name>
    </ligand>
</feature>
<keyword evidence="8 9" id="KW-0119">Carbohydrate metabolism</keyword>
<dbReference type="InterPro" id="IPR011877">
    <property type="entry name" value="Ribokinase"/>
</dbReference>
<keyword evidence="2 9" id="KW-0479">Metal-binding</keyword>
<dbReference type="EMBL" id="JACONZ010000005">
    <property type="protein sequence ID" value="MBC5582464.1"/>
    <property type="molecule type" value="Genomic_DNA"/>
</dbReference>
<dbReference type="CDD" id="cd01174">
    <property type="entry name" value="ribokinase"/>
    <property type="match status" value="1"/>
</dbReference>
<keyword evidence="9" id="KW-0963">Cytoplasm</keyword>
<dbReference type="Pfam" id="PF00294">
    <property type="entry name" value="PfkB"/>
    <property type="match status" value="1"/>
</dbReference>
<keyword evidence="3 9" id="KW-0547">Nucleotide-binding</keyword>
<evidence type="ECO:0000313" key="11">
    <source>
        <dbReference type="EMBL" id="MBC5582464.1"/>
    </source>
</evidence>
<dbReference type="HAMAP" id="MF_01987">
    <property type="entry name" value="Ribokinase"/>
    <property type="match status" value="1"/>
</dbReference>
<dbReference type="PRINTS" id="PR00990">
    <property type="entry name" value="RIBOKINASE"/>
</dbReference>
<feature type="binding site" evidence="9">
    <location>
        <position position="280"/>
    </location>
    <ligand>
        <name>K(+)</name>
        <dbReference type="ChEBI" id="CHEBI:29103"/>
    </ligand>
</feature>
<reference evidence="11" key="1">
    <citation type="submission" date="2020-08" db="EMBL/GenBank/DDBJ databases">
        <title>Genome public.</title>
        <authorList>
            <person name="Liu C."/>
            <person name="Sun Q."/>
        </authorList>
    </citation>
    <scope>NUCLEOTIDE SEQUENCE</scope>
    <source>
        <strain evidence="11">BX8</strain>
    </source>
</reference>
<evidence type="ECO:0000259" key="10">
    <source>
        <dbReference type="Pfam" id="PF00294"/>
    </source>
</evidence>
<dbReference type="SUPFAM" id="SSF53613">
    <property type="entry name" value="Ribokinase-like"/>
    <property type="match status" value="1"/>
</dbReference>
<comment type="catalytic activity">
    <reaction evidence="9">
        <text>D-ribose + ATP = D-ribose 5-phosphate + ADP + H(+)</text>
        <dbReference type="Rhea" id="RHEA:13697"/>
        <dbReference type="ChEBI" id="CHEBI:15378"/>
        <dbReference type="ChEBI" id="CHEBI:30616"/>
        <dbReference type="ChEBI" id="CHEBI:47013"/>
        <dbReference type="ChEBI" id="CHEBI:78346"/>
        <dbReference type="ChEBI" id="CHEBI:456216"/>
        <dbReference type="EC" id="2.7.1.15"/>
    </reaction>
</comment>
<evidence type="ECO:0000256" key="1">
    <source>
        <dbReference type="ARBA" id="ARBA00022679"/>
    </source>
</evidence>
<dbReference type="Gene3D" id="3.40.1190.20">
    <property type="match status" value="1"/>
</dbReference>
<feature type="binding site" evidence="9">
    <location>
        <position position="284"/>
    </location>
    <ligand>
        <name>K(+)</name>
        <dbReference type="ChEBI" id="CHEBI:29103"/>
    </ligand>
</feature>
<dbReference type="InterPro" id="IPR011611">
    <property type="entry name" value="PfkB_dom"/>
</dbReference>
<feature type="binding site" evidence="9">
    <location>
        <position position="241"/>
    </location>
    <ligand>
        <name>K(+)</name>
        <dbReference type="ChEBI" id="CHEBI:29103"/>
    </ligand>
</feature>
<dbReference type="AlphaFoldDB" id="A0A923L242"/>
<comment type="cofactor">
    <cofactor evidence="9">
        <name>Mg(2+)</name>
        <dbReference type="ChEBI" id="CHEBI:18420"/>
    </cofactor>
    <text evidence="9">Requires a divalent cation, most likely magnesium in vivo, as an electrophilic catalyst to aid phosphoryl group transfer. It is the chelate of the metal and the nucleotide that is the actual substrate.</text>
</comment>
<evidence type="ECO:0000256" key="9">
    <source>
        <dbReference type="HAMAP-Rule" id="MF_01987"/>
    </source>
</evidence>
<organism evidence="11 12">
    <name type="scientific">Anaerofilum hominis</name>
    <dbReference type="NCBI Taxonomy" id="2763016"/>
    <lineage>
        <taxon>Bacteria</taxon>
        <taxon>Bacillati</taxon>
        <taxon>Bacillota</taxon>
        <taxon>Clostridia</taxon>
        <taxon>Eubacteriales</taxon>
        <taxon>Oscillospiraceae</taxon>
        <taxon>Anaerofilum</taxon>
    </lineage>
</organism>
<dbReference type="GO" id="GO:0005524">
    <property type="term" value="F:ATP binding"/>
    <property type="evidence" value="ECO:0007669"/>
    <property type="project" value="UniProtKB-UniRule"/>
</dbReference>
<feature type="binding site" evidence="9">
    <location>
        <begin position="244"/>
        <end position="245"/>
    </location>
    <ligand>
        <name>ATP</name>
        <dbReference type="ChEBI" id="CHEBI:30616"/>
    </ligand>
</feature>
<comment type="subunit">
    <text evidence="9">Homodimer.</text>
</comment>
<evidence type="ECO:0000256" key="7">
    <source>
        <dbReference type="ARBA" id="ARBA00022958"/>
    </source>
</evidence>
<gene>
    <name evidence="9" type="primary">rbsK</name>
    <name evidence="11" type="ORF">H8S23_13200</name>
</gene>
<keyword evidence="5 9" id="KW-0067">ATP-binding</keyword>
<keyword evidence="6 9" id="KW-0460">Magnesium</keyword>
<feature type="domain" description="Carbohydrate kinase PfkB" evidence="10">
    <location>
        <begin position="2"/>
        <end position="287"/>
    </location>
</feature>
<comment type="activity regulation">
    <text evidence="9">Activated by a monovalent cation that binds near, but not in, the active site. The most likely occupant of the site in vivo is potassium. Ion binding induces a conformational change that may alter substrate affinity.</text>
</comment>
<keyword evidence="1 9" id="KW-0808">Transferase</keyword>
<protein>
    <recommendedName>
        <fullName evidence="9">Ribokinase</fullName>
        <shortName evidence="9">RK</shortName>
        <ecNumber evidence="9">2.7.1.15</ecNumber>
    </recommendedName>
</protein>
<comment type="function">
    <text evidence="9">Catalyzes the phosphorylation of ribose at O-5 in a reaction requiring ATP and magnesium. The resulting D-ribose-5-phosphate can then be used either for sythesis of nucleotides, histidine, and tryptophan, or as a component of the pentose phosphate pathway.</text>
</comment>
<feature type="binding site" evidence="9">
    <location>
        <begin position="213"/>
        <end position="218"/>
    </location>
    <ligand>
        <name>ATP</name>
        <dbReference type="ChEBI" id="CHEBI:30616"/>
    </ligand>
</feature>
<dbReference type="InterPro" id="IPR002139">
    <property type="entry name" value="Ribo/fructo_kinase"/>
</dbReference>
<proteinExistence type="inferred from homology"/>
<accession>A0A923L242</accession>
<feature type="binding site" evidence="9">
    <location>
        <begin position="10"/>
        <end position="12"/>
    </location>
    <ligand>
        <name>substrate</name>
    </ligand>
</feature>
<dbReference type="GO" id="GO:0019303">
    <property type="term" value="P:D-ribose catabolic process"/>
    <property type="evidence" value="ECO:0007669"/>
    <property type="project" value="UniProtKB-UniRule"/>
</dbReference>
<dbReference type="RefSeq" id="WP_186888824.1">
    <property type="nucleotide sequence ID" value="NZ_JACONZ010000005.1"/>
</dbReference>
<comment type="caution">
    <text evidence="9">Lacks conserved residue(s) required for the propagation of feature annotation.</text>
</comment>
<comment type="caution">
    <text evidence="11">The sequence shown here is derived from an EMBL/GenBank/DDBJ whole genome shotgun (WGS) entry which is preliminary data.</text>
</comment>
<evidence type="ECO:0000256" key="2">
    <source>
        <dbReference type="ARBA" id="ARBA00022723"/>
    </source>
</evidence>